<evidence type="ECO:0000256" key="1">
    <source>
        <dbReference type="ARBA" id="ARBA00007957"/>
    </source>
</evidence>
<organism evidence="8 9">
    <name type="scientific">Actinomycetospora chlora</name>
    <dbReference type="NCBI Taxonomy" id="663608"/>
    <lineage>
        <taxon>Bacteria</taxon>
        <taxon>Bacillati</taxon>
        <taxon>Actinomycetota</taxon>
        <taxon>Actinomycetes</taxon>
        <taxon>Pseudonocardiales</taxon>
        <taxon>Pseudonocardiaceae</taxon>
        <taxon>Actinomycetospora</taxon>
    </lineage>
</organism>
<dbReference type="InterPro" id="IPR043135">
    <property type="entry name" value="Fur_C"/>
</dbReference>
<dbReference type="InterPro" id="IPR036390">
    <property type="entry name" value="WH_DNA-bd_sf"/>
</dbReference>
<dbReference type="InterPro" id="IPR002481">
    <property type="entry name" value="FUR"/>
</dbReference>
<evidence type="ECO:0000256" key="3">
    <source>
        <dbReference type="ARBA" id="ARBA00022833"/>
    </source>
</evidence>
<feature type="region of interest" description="Disordered" evidence="7">
    <location>
        <begin position="32"/>
        <end position="55"/>
    </location>
</feature>
<dbReference type="PANTHER" id="PTHR33202:SF7">
    <property type="entry name" value="FERRIC UPTAKE REGULATION PROTEIN"/>
    <property type="match status" value="1"/>
</dbReference>
<protein>
    <recommendedName>
        <fullName evidence="10">Transcriptional repressor</fullName>
    </recommendedName>
</protein>
<gene>
    <name evidence="8" type="ORF">GCM10023200_02760</name>
</gene>
<accession>A0ABP9A495</accession>
<keyword evidence="5" id="KW-0238">DNA-binding</keyword>
<dbReference type="InterPro" id="IPR036388">
    <property type="entry name" value="WH-like_DNA-bd_sf"/>
</dbReference>
<keyword evidence="2" id="KW-0678">Repressor</keyword>
<dbReference type="Pfam" id="PF01475">
    <property type="entry name" value="FUR"/>
    <property type="match status" value="1"/>
</dbReference>
<evidence type="ECO:0000256" key="7">
    <source>
        <dbReference type="SAM" id="MobiDB-lite"/>
    </source>
</evidence>
<keyword evidence="3" id="KW-0862">Zinc</keyword>
<evidence type="ECO:0000313" key="9">
    <source>
        <dbReference type="Proteomes" id="UP001500928"/>
    </source>
</evidence>
<dbReference type="PANTHER" id="PTHR33202">
    <property type="entry name" value="ZINC UPTAKE REGULATION PROTEIN"/>
    <property type="match status" value="1"/>
</dbReference>
<reference evidence="9" key="1">
    <citation type="journal article" date="2019" name="Int. J. Syst. Evol. Microbiol.">
        <title>The Global Catalogue of Microorganisms (GCM) 10K type strain sequencing project: providing services to taxonomists for standard genome sequencing and annotation.</title>
        <authorList>
            <consortium name="The Broad Institute Genomics Platform"/>
            <consortium name="The Broad Institute Genome Sequencing Center for Infectious Disease"/>
            <person name="Wu L."/>
            <person name="Ma J."/>
        </authorList>
    </citation>
    <scope>NUCLEOTIDE SEQUENCE [LARGE SCALE GENOMIC DNA]</scope>
    <source>
        <strain evidence="9">JCM 17979</strain>
    </source>
</reference>
<proteinExistence type="inferred from homology"/>
<evidence type="ECO:0000256" key="4">
    <source>
        <dbReference type="ARBA" id="ARBA00023015"/>
    </source>
</evidence>
<name>A0ABP9A495_9PSEU</name>
<keyword evidence="9" id="KW-1185">Reference proteome</keyword>
<comment type="caution">
    <text evidence="8">The sequence shown here is derived from an EMBL/GenBank/DDBJ whole genome shotgun (WGS) entry which is preliminary data.</text>
</comment>
<keyword evidence="4" id="KW-0805">Transcription regulation</keyword>
<dbReference type="CDD" id="cd07153">
    <property type="entry name" value="Fur_like"/>
    <property type="match status" value="1"/>
</dbReference>
<keyword evidence="6" id="KW-0804">Transcription</keyword>
<sequence>MRPCSPVVIITCLEAACAERRVWARVVPIVGTGAGPRTEPHQPGTPRAPVGGPLDGPTIDGVDTELRQTLHRRGLRMTPQRQLVLDAVSELGHATPEAICTRVQQTAPAVNITTIYRTLDLLEQLGVVRHTHLGHGAPTYATSEHEHVHLVCHHCGRVDEIDVDTLDELSAALHESHGFRLDATHVALSGTCRDCAARADAELAEDAP</sequence>
<dbReference type="Gene3D" id="1.10.10.10">
    <property type="entry name" value="Winged helix-like DNA-binding domain superfamily/Winged helix DNA-binding domain"/>
    <property type="match status" value="1"/>
</dbReference>
<evidence type="ECO:0000256" key="2">
    <source>
        <dbReference type="ARBA" id="ARBA00022491"/>
    </source>
</evidence>
<dbReference type="SUPFAM" id="SSF46785">
    <property type="entry name" value="Winged helix' DNA-binding domain"/>
    <property type="match status" value="1"/>
</dbReference>
<evidence type="ECO:0000256" key="5">
    <source>
        <dbReference type="ARBA" id="ARBA00023125"/>
    </source>
</evidence>
<comment type="similarity">
    <text evidence="1">Belongs to the Fur family.</text>
</comment>
<evidence type="ECO:0008006" key="10">
    <source>
        <dbReference type="Google" id="ProtNLM"/>
    </source>
</evidence>
<dbReference type="Gene3D" id="3.30.1490.190">
    <property type="match status" value="1"/>
</dbReference>
<evidence type="ECO:0000313" key="8">
    <source>
        <dbReference type="EMBL" id="GAA4773772.1"/>
    </source>
</evidence>
<dbReference type="EMBL" id="BAABHO010000002">
    <property type="protein sequence ID" value="GAA4773772.1"/>
    <property type="molecule type" value="Genomic_DNA"/>
</dbReference>
<evidence type="ECO:0000256" key="6">
    <source>
        <dbReference type="ARBA" id="ARBA00023163"/>
    </source>
</evidence>
<dbReference type="Proteomes" id="UP001500928">
    <property type="component" value="Unassembled WGS sequence"/>
</dbReference>